<feature type="transmembrane region" description="Helical" evidence="11">
    <location>
        <begin position="215"/>
        <end position="235"/>
    </location>
</feature>
<evidence type="ECO:0000256" key="10">
    <source>
        <dbReference type="ARBA" id="ARBA00023160"/>
    </source>
</evidence>
<evidence type="ECO:0000259" key="12">
    <source>
        <dbReference type="Pfam" id="PF03015"/>
    </source>
</evidence>
<keyword evidence="5 11" id="KW-0812">Transmembrane</keyword>
<dbReference type="InterPro" id="IPR002076">
    <property type="entry name" value="ELO_fam"/>
</dbReference>
<evidence type="ECO:0000256" key="4">
    <source>
        <dbReference type="ARBA" id="ARBA00022679"/>
    </source>
</evidence>
<feature type="transmembrane region" description="Helical" evidence="11">
    <location>
        <begin position="332"/>
        <end position="351"/>
    </location>
</feature>
<feature type="transmembrane region" description="Helical" evidence="11">
    <location>
        <begin position="39"/>
        <end position="58"/>
    </location>
</feature>
<feature type="transmembrane region" description="Helical" evidence="11">
    <location>
        <begin position="450"/>
        <end position="468"/>
    </location>
</feature>
<dbReference type="InterPro" id="IPR036291">
    <property type="entry name" value="NAD(P)-bd_dom_sf"/>
</dbReference>
<feature type="transmembrane region" description="Helical" evidence="11">
    <location>
        <begin position="588"/>
        <end position="606"/>
    </location>
</feature>
<keyword evidence="3 11" id="KW-0444">Lipid biosynthesis</keyword>
<feature type="transmembrane region" description="Helical" evidence="11">
    <location>
        <begin position="70"/>
        <end position="92"/>
    </location>
</feature>
<keyword evidence="10 11" id="KW-0275">Fatty acid biosynthesis</keyword>
<accession>A0A8R1UBJ4</accession>
<sequence>MISLDRALQIKFNITELASIFADEDFNYPRSAKWMDDHVIFTLQALASALYVITIFSLRQWMVGREPFKLQVPIAVWNFSIALVSLLCAIEMTPEFMDAIFKKGFNASLCSTRDGFFTGRNGLAVFVLLLAQLPAFLDTLFIVLRKQKLLFFHWYHHALTLCFSWYAYSAGAPSGRHLLYFNAIIHAMMYSYYFLTSLNIRPPLIVSKFITLAEISHFFFIVYMLVHLTMLVYVYQEPCQFDSTCLALTWMMDLSYLYLFIEFYMKKYHKKPKNSANYYFLTTLKIRPPPIVARCITIAQIVQFVYIFYGLAHQTALIYVFEMPCLQDPTGLALIWFMDLTYLYLFTAFYMNKYKGAKKPSENANNNIERVSYLWTIEFFGNKIECEDQYCNIVCKLKDESLIGSLLLQLQTMISLRQLQRIEFNSSELISILTDEEFSYHRAGRWMDDHVVFTFQAVIFYLATIFSLKQWMKEREPFKLQIPVAIWNFSIALVSGVCAAAMTPEYFTATFNKGFYASLCSTRDTFFAGSNGLAVFVLLFARLPEFIDTLFIVLRKQPLLFIHYYHHAFTLCFTWFTYSGAFPSARHAIYVNALIHTVIYYFLTTLKIRPPPIVARCITIAQIVQFVYILYALTHLTVLAFVLEVPCQIDTKSVALTWVMDLSYLYLFVVFYINKHFRPADSQDAEHLYKGRTIFITGASGFLGKVIIEKMLYSLPGIDLIYLLVRGSNGNTAASRECCSIASEEIATIASPNWSPFKAISDFLISDYRKQISTECLLRFVFFGKSNSLAVNNYVKSAQRQTSMVFHLAATVRFNAPLKEAVELNVEGTARVNSLCHRMPKLEARNSMESSLFESIGKGASEKYGNTYCFTKCVAEHLVMKEAVDLPAIIFRPAIVFSIWKDGIPGWLDAFQGGAALIALSLPIIHAPLHSELATIRRGPFAVLLARAPSHSDGSQLVIDGIPVDVASNAMLACAAYRVAIKYPYIPTKSILIVHCNSTSLNSIVYKMLHSSCVLKKLCFFEYPFESMLATPVNSHLGSDRIERLMHRMREQYLGPAMDKVLELAGQKPFFGRLYERVNEAYSMFKRFLAGHTFKTDNLVTLIDMMSEEDKETFDFDIRKIDWQPYMHDFYFGVKAFLMKYDIANPESQRTARRNVMLHRMKDFVIIISYLLTACFAGSASNLMIYLPLGIILFSYFSMFVWDRRGVPSISDYVKRVEEAMGEPLNPKSSMMKISRNRPCDA</sequence>
<feature type="domain" description="Fatty acyl-CoA reductase C-terminal" evidence="12">
    <location>
        <begin position="1057"/>
        <end position="1140"/>
    </location>
</feature>
<dbReference type="PANTHER" id="PTHR11157:SF26">
    <property type="entry name" value="ELONGATION OF LONG CHAIN FATTY ACIDS PROTEIN 1"/>
    <property type="match status" value="1"/>
</dbReference>
<feature type="transmembrane region" description="Helical" evidence="11">
    <location>
        <begin position="177"/>
        <end position="195"/>
    </location>
</feature>
<dbReference type="GO" id="GO:0030148">
    <property type="term" value="P:sphingolipid biosynthetic process"/>
    <property type="evidence" value="ECO:0000318"/>
    <property type="project" value="GO_Central"/>
</dbReference>
<proteinExistence type="inferred from homology"/>
<comment type="catalytic activity">
    <reaction evidence="11">
        <text>a very-long-chain acyl-CoA + malonyl-CoA + H(+) = a very-long-chain 3-oxoacyl-CoA + CO2 + CoA</text>
        <dbReference type="Rhea" id="RHEA:32727"/>
        <dbReference type="ChEBI" id="CHEBI:15378"/>
        <dbReference type="ChEBI" id="CHEBI:16526"/>
        <dbReference type="ChEBI" id="CHEBI:57287"/>
        <dbReference type="ChEBI" id="CHEBI:57384"/>
        <dbReference type="ChEBI" id="CHEBI:90725"/>
        <dbReference type="ChEBI" id="CHEBI:90736"/>
        <dbReference type="EC" id="2.3.1.199"/>
    </reaction>
</comment>
<evidence type="ECO:0000256" key="5">
    <source>
        <dbReference type="ARBA" id="ARBA00022692"/>
    </source>
</evidence>
<feature type="transmembrane region" description="Helical" evidence="11">
    <location>
        <begin position="123"/>
        <end position="144"/>
    </location>
</feature>
<evidence type="ECO:0000259" key="13">
    <source>
        <dbReference type="Pfam" id="PF07993"/>
    </source>
</evidence>
<name>A0A2A6CJH6_PRIPA</name>
<evidence type="ECO:0000256" key="9">
    <source>
        <dbReference type="ARBA" id="ARBA00023136"/>
    </source>
</evidence>
<comment type="subcellular location">
    <subcellularLocation>
        <location evidence="1">Membrane</location>
        <topology evidence="1">Multi-pass membrane protein</topology>
    </subcellularLocation>
</comment>
<dbReference type="PROSITE" id="PS01188">
    <property type="entry name" value="ELO"/>
    <property type="match status" value="1"/>
</dbReference>
<dbReference type="Pfam" id="PF03015">
    <property type="entry name" value="Sterile"/>
    <property type="match status" value="1"/>
</dbReference>
<evidence type="ECO:0000313" key="14">
    <source>
        <dbReference type="EnsemblMetazoa" id="PPA10962.1"/>
    </source>
</evidence>
<feature type="transmembrane region" description="Helical" evidence="11">
    <location>
        <begin position="525"/>
        <end position="543"/>
    </location>
</feature>
<feature type="transmembrane region" description="Helical" evidence="11">
    <location>
        <begin position="247"/>
        <end position="265"/>
    </location>
</feature>
<evidence type="ECO:0000256" key="8">
    <source>
        <dbReference type="ARBA" id="ARBA00023098"/>
    </source>
</evidence>
<dbReference type="GO" id="GO:0034626">
    <property type="term" value="P:fatty acid elongation, polyunsaturated fatty acid"/>
    <property type="evidence" value="ECO:0000318"/>
    <property type="project" value="GO_Central"/>
</dbReference>
<dbReference type="EnsemblMetazoa" id="PPA10962.1">
    <property type="protein sequence ID" value="PPA10962.1"/>
    <property type="gene ID" value="WBGene00100516"/>
</dbReference>
<comment type="pathway">
    <text evidence="2">Lipid metabolism; fatty acid biosynthesis.</text>
</comment>
<evidence type="ECO:0000256" key="6">
    <source>
        <dbReference type="ARBA" id="ARBA00022832"/>
    </source>
</evidence>
<dbReference type="GO" id="GO:0042761">
    <property type="term" value="P:very long-chain fatty acid biosynthetic process"/>
    <property type="evidence" value="ECO:0000318"/>
    <property type="project" value="GO_Central"/>
</dbReference>
<feature type="transmembrane region" description="Helical" evidence="11">
    <location>
        <begin position="1163"/>
        <end position="1179"/>
    </location>
</feature>
<evidence type="ECO:0000256" key="1">
    <source>
        <dbReference type="ARBA" id="ARBA00004141"/>
    </source>
</evidence>
<feature type="transmembrane region" description="Helical" evidence="11">
    <location>
        <begin position="291"/>
        <end position="312"/>
    </location>
</feature>
<keyword evidence="6 11" id="KW-0276">Fatty acid metabolism</keyword>
<feature type="transmembrane region" description="Helical" evidence="11">
    <location>
        <begin position="655"/>
        <end position="673"/>
    </location>
</feature>
<dbReference type="Gene3D" id="3.40.50.720">
    <property type="entry name" value="NAD(P)-binding Rossmann-like Domain"/>
    <property type="match status" value="1"/>
</dbReference>
<dbReference type="GO" id="GO:0009922">
    <property type="term" value="F:fatty acid elongase activity"/>
    <property type="evidence" value="ECO:0000318"/>
    <property type="project" value="GO_Central"/>
</dbReference>
<keyword evidence="4 11" id="KW-0808">Transferase</keyword>
<dbReference type="Proteomes" id="UP000005239">
    <property type="component" value="Unassembled WGS sequence"/>
</dbReference>
<dbReference type="EC" id="2.3.1.199" evidence="11"/>
<evidence type="ECO:0000256" key="2">
    <source>
        <dbReference type="ARBA" id="ARBA00005194"/>
    </source>
</evidence>
<keyword evidence="15" id="KW-1185">Reference proteome</keyword>
<protein>
    <recommendedName>
        <fullName evidence="11">Elongation of very long chain fatty acids protein</fullName>
        <ecNumber evidence="11">2.3.1.199</ecNumber>
    </recommendedName>
    <alternativeName>
        <fullName evidence="11">Very-long-chain 3-oxoacyl-CoA synthase</fullName>
    </alternativeName>
</protein>
<organism evidence="14 15">
    <name type="scientific">Pristionchus pacificus</name>
    <name type="common">Parasitic nematode worm</name>
    <dbReference type="NCBI Taxonomy" id="54126"/>
    <lineage>
        <taxon>Eukaryota</taxon>
        <taxon>Metazoa</taxon>
        <taxon>Ecdysozoa</taxon>
        <taxon>Nematoda</taxon>
        <taxon>Chromadorea</taxon>
        <taxon>Rhabditida</taxon>
        <taxon>Rhabditina</taxon>
        <taxon>Diplogasteromorpha</taxon>
        <taxon>Diplogasteroidea</taxon>
        <taxon>Neodiplogasteridae</taxon>
        <taxon>Pristionchus</taxon>
    </lineage>
</organism>
<dbReference type="SUPFAM" id="SSF51735">
    <property type="entry name" value="NAD(P)-binding Rossmann-fold domains"/>
    <property type="match status" value="1"/>
</dbReference>
<dbReference type="CDD" id="cd09071">
    <property type="entry name" value="FAR_C"/>
    <property type="match status" value="1"/>
</dbReference>
<keyword evidence="7 11" id="KW-1133">Transmembrane helix</keyword>
<feature type="transmembrane region" description="Helical" evidence="11">
    <location>
        <begin position="151"/>
        <end position="171"/>
    </location>
</feature>
<accession>A0A2A6CJH6</accession>
<evidence type="ECO:0000313" key="15">
    <source>
        <dbReference type="Proteomes" id="UP000005239"/>
    </source>
</evidence>
<dbReference type="InterPro" id="IPR030457">
    <property type="entry name" value="ELO_CS"/>
</dbReference>
<dbReference type="InterPro" id="IPR033640">
    <property type="entry name" value="FAR_C"/>
</dbReference>
<dbReference type="AlphaFoldDB" id="A0A2A6CJH6"/>
<evidence type="ECO:0000256" key="11">
    <source>
        <dbReference type="RuleBase" id="RU361115"/>
    </source>
</evidence>
<dbReference type="GO" id="GO:0005789">
    <property type="term" value="C:endoplasmic reticulum membrane"/>
    <property type="evidence" value="ECO:0000318"/>
    <property type="project" value="GO_Central"/>
</dbReference>
<comment type="similarity">
    <text evidence="11">Belongs to the ELO family.</text>
</comment>
<reference evidence="15" key="1">
    <citation type="journal article" date="2008" name="Nat. Genet.">
        <title>The Pristionchus pacificus genome provides a unique perspective on nematode lifestyle and parasitism.</title>
        <authorList>
            <person name="Dieterich C."/>
            <person name="Clifton S.W."/>
            <person name="Schuster L.N."/>
            <person name="Chinwalla A."/>
            <person name="Delehaunty K."/>
            <person name="Dinkelacker I."/>
            <person name="Fulton L."/>
            <person name="Fulton R."/>
            <person name="Godfrey J."/>
            <person name="Minx P."/>
            <person name="Mitreva M."/>
            <person name="Roeseler W."/>
            <person name="Tian H."/>
            <person name="Witte H."/>
            <person name="Yang S.P."/>
            <person name="Wilson R.K."/>
            <person name="Sommer R.J."/>
        </authorList>
    </citation>
    <scope>NUCLEOTIDE SEQUENCE [LARGE SCALE GENOMIC DNA]</scope>
    <source>
        <strain evidence="15">PS312</strain>
    </source>
</reference>
<keyword evidence="8 11" id="KW-0443">Lipid metabolism</keyword>
<reference evidence="14" key="2">
    <citation type="submission" date="2022-06" db="UniProtKB">
        <authorList>
            <consortium name="EnsemblMetazoa"/>
        </authorList>
    </citation>
    <scope>IDENTIFICATION</scope>
    <source>
        <strain evidence="14">PS312</strain>
    </source>
</reference>
<dbReference type="InterPro" id="IPR013120">
    <property type="entry name" value="FAR_NAD-bd"/>
</dbReference>
<dbReference type="GO" id="GO:0019367">
    <property type="term" value="P:fatty acid elongation, saturated fatty acid"/>
    <property type="evidence" value="ECO:0000318"/>
    <property type="project" value="GO_Central"/>
</dbReference>
<evidence type="ECO:0000256" key="3">
    <source>
        <dbReference type="ARBA" id="ARBA00022516"/>
    </source>
</evidence>
<feature type="transmembrane region" description="Helical" evidence="11">
    <location>
        <begin position="618"/>
        <end position="643"/>
    </location>
</feature>
<feature type="transmembrane region" description="Helical" evidence="11">
    <location>
        <begin position="564"/>
        <end position="582"/>
    </location>
</feature>
<dbReference type="PANTHER" id="PTHR11157">
    <property type="entry name" value="FATTY ACID ACYL TRANSFERASE-RELATED"/>
    <property type="match status" value="1"/>
</dbReference>
<gene>
    <name evidence="14" type="primary">WBGene00100516</name>
</gene>
<dbReference type="GO" id="GO:0034625">
    <property type="term" value="P:fatty acid elongation, monounsaturated fatty acid"/>
    <property type="evidence" value="ECO:0000318"/>
    <property type="project" value="GO_Central"/>
</dbReference>
<evidence type="ECO:0000256" key="7">
    <source>
        <dbReference type="ARBA" id="ARBA00022989"/>
    </source>
</evidence>
<dbReference type="Pfam" id="PF07993">
    <property type="entry name" value="NAD_binding_4"/>
    <property type="match status" value="2"/>
</dbReference>
<dbReference type="Pfam" id="PF01151">
    <property type="entry name" value="ELO"/>
    <property type="match status" value="3"/>
</dbReference>
<feature type="domain" description="Thioester reductase (TE)" evidence="13">
    <location>
        <begin position="696"/>
        <end position="736"/>
    </location>
</feature>
<comment type="caution">
    <text evidence="11">Lacks conserved residue(s) required for the propagation of feature annotation.</text>
</comment>
<feature type="transmembrane region" description="Helical" evidence="11">
    <location>
        <begin position="480"/>
        <end position="502"/>
    </location>
</feature>
<feature type="domain" description="Thioester reductase (TE)" evidence="13">
    <location>
        <begin position="797"/>
        <end position="969"/>
    </location>
</feature>
<keyword evidence="9 11" id="KW-0472">Membrane</keyword>